<evidence type="ECO:0000313" key="8">
    <source>
        <dbReference type="EMBL" id="EHM00163.1"/>
    </source>
</evidence>
<dbReference type="PANTHER" id="PTHR42810:SF2">
    <property type="entry name" value="PURINE PERMEASE C1399.01C-RELATED"/>
    <property type="match status" value="1"/>
</dbReference>
<dbReference type="GO" id="GO:0005886">
    <property type="term" value="C:plasma membrane"/>
    <property type="evidence" value="ECO:0007669"/>
    <property type="project" value="TreeGrafter"/>
</dbReference>
<comment type="caution">
    <text evidence="8">The sequence shown here is derived from an EMBL/GenBank/DDBJ whole genome shotgun (WGS) entry which is preliminary data.</text>
</comment>
<dbReference type="eggNOG" id="COG2233">
    <property type="taxonomic scope" value="Bacteria"/>
</dbReference>
<proteinExistence type="inferred from homology"/>
<gene>
    <name evidence="8" type="ORF">HMPREF9103_00678</name>
</gene>
<keyword evidence="4 7" id="KW-0812">Transmembrane</keyword>
<feature type="transmembrane region" description="Helical" evidence="7">
    <location>
        <begin position="427"/>
        <end position="446"/>
    </location>
</feature>
<sequence>MLEIITLTLQAGGRLVQLNKGVLCMMKSLAKQPHQALPESSDSASKLSDQLMVTPDADISTGQAVVLGLQHLLAMDVYVVPIIIAGMLSLPFANKMGLIQATFLAAGIGTILQTGVFMRMPVTQGASFVPLGALAGIYLAAGGGNTGMATIFGSLIVGAVFVLLLGFSHTVPKLIHKFVPSLVGGTIITNVGLSLIPSALNDNSFKASGHLNTNVLLGVITAATLVVCVIISLHLPQFDRVFRLGSILIALAVGTISAAFMGDLSLSSVANAPWFSLPKFAISSYGLRFSLSPILTMLIIYVVLMTETTGTWFAVSAVTGTKLTTQRINRGVFGEGVSCLVSALVGATPVTGYSTNAGIISITGVASKRAFISAGIWFVLFSFVGKLSALLAAIPSAVIGGVFAIICSTIMLNGLKVVSQSHFVERDLYILGIPIILTMALVLMPASLKTEAPTFVQYLLDSPIATAAITAIILNQLLPDNTQSKLIQKRQES</sequence>
<dbReference type="GO" id="GO:0042907">
    <property type="term" value="F:xanthine transmembrane transporter activity"/>
    <property type="evidence" value="ECO:0007669"/>
    <property type="project" value="TreeGrafter"/>
</dbReference>
<feature type="transmembrane region" description="Helical" evidence="7">
    <location>
        <begin position="98"/>
        <end position="118"/>
    </location>
</feature>
<dbReference type="HOGENOM" id="CLU_017959_8_0_9"/>
<evidence type="ECO:0000256" key="4">
    <source>
        <dbReference type="ARBA" id="ARBA00022692"/>
    </source>
</evidence>
<dbReference type="Proteomes" id="UP000004625">
    <property type="component" value="Unassembled WGS sequence"/>
</dbReference>
<evidence type="ECO:0000313" key="9">
    <source>
        <dbReference type="Proteomes" id="UP000004625"/>
    </source>
</evidence>
<feature type="transmembrane region" description="Helical" evidence="7">
    <location>
        <begin position="125"/>
        <end position="141"/>
    </location>
</feature>
<dbReference type="EMBL" id="AGEY01000029">
    <property type="protein sequence ID" value="EHM00163.1"/>
    <property type="molecule type" value="Genomic_DNA"/>
</dbReference>
<evidence type="ECO:0000256" key="6">
    <source>
        <dbReference type="ARBA" id="ARBA00023136"/>
    </source>
</evidence>
<evidence type="ECO:0000256" key="2">
    <source>
        <dbReference type="ARBA" id="ARBA00008821"/>
    </source>
</evidence>
<evidence type="ECO:0000256" key="3">
    <source>
        <dbReference type="ARBA" id="ARBA00022448"/>
    </source>
</evidence>
<dbReference type="PATRIC" id="fig|797515.3.peg.628"/>
<keyword evidence="9" id="KW-1185">Reference proteome</keyword>
<evidence type="ECO:0000256" key="5">
    <source>
        <dbReference type="ARBA" id="ARBA00022989"/>
    </source>
</evidence>
<reference evidence="8 9" key="1">
    <citation type="submission" date="2011-09" db="EMBL/GenBank/DDBJ databases">
        <authorList>
            <person name="Weinstock G."/>
            <person name="Sodergren E."/>
            <person name="Clifton S."/>
            <person name="Fulton L."/>
            <person name="Fulton B."/>
            <person name="Courtney L."/>
            <person name="Fronick C."/>
            <person name="Harrison M."/>
            <person name="Strong C."/>
            <person name="Farmer C."/>
            <person name="Delahaunty K."/>
            <person name="Markovic C."/>
            <person name="Hall O."/>
            <person name="Minx P."/>
            <person name="Tomlinson C."/>
            <person name="Mitreva M."/>
            <person name="Hou S."/>
            <person name="Chen J."/>
            <person name="Wollam A."/>
            <person name="Pepin K.H."/>
            <person name="Johnson M."/>
            <person name="Bhonagiri V."/>
            <person name="Zhang X."/>
            <person name="Suruliraj S."/>
            <person name="Warren W."/>
            <person name="Chinwalla A."/>
            <person name="Mardis E.R."/>
            <person name="Wilson R.K."/>
        </authorList>
    </citation>
    <scope>NUCLEOTIDE SEQUENCE [LARGE SCALE GENOMIC DNA]</scope>
    <source>
        <strain evidence="8 9">F0439</strain>
    </source>
</reference>
<name>G9ZLT0_9LACO</name>
<evidence type="ECO:0000256" key="7">
    <source>
        <dbReference type="SAM" id="Phobius"/>
    </source>
</evidence>
<feature type="transmembrane region" description="Helical" evidence="7">
    <location>
        <begin position="397"/>
        <end position="415"/>
    </location>
</feature>
<feature type="transmembrane region" description="Helical" evidence="7">
    <location>
        <begin position="178"/>
        <end position="196"/>
    </location>
</feature>
<dbReference type="AlphaFoldDB" id="G9ZLT0"/>
<dbReference type="STRING" id="797515.HMPREF9103_00678"/>
<dbReference type="Pfam" id="PF00860">
    <property type="entry name" value="Xan_ur_permease"/>
    <property type="match status" value="1"/>
</dbReference>
<keyword evidence="3" id="KW-0813">Transport</keyword>
<organism evidence="8 9">
    <name type="scientific">Lentilactobacillus parafarraginis F0439</name>
    <dbReference type="NCBI Taxonomy" id="797515"/>
    <lineage>
        <taxon>Bacteria</taxon>
        <taxon>Bacillati</taxon>
        <taxon>Bacillota</taxon>
        <taxon>Bacilli</taxon>
        <taxon>Lactobacillales</taxon>
        <taxon>Lactobacillaceae</taxon>
        <taxon>Lentilactobacillus</taxon>
    </lineage>
</organism>
<protein>
    <submittedName>
        <fullName evidence="8">Putative permease</fullName>
    </submittedName>
</protein>
<evidence type="ECO:0000256" key="1">
    <source>
        <dbReference type="ARBA" id="ARBA00004141"/>
    </source>
</evidence>
<comment type="subcellular location">
    <subcellularLocation>
        <location evidence="1">Membrane</location>
        <topology evidence="1">Multi-pass membrane protein</topology>
    </subcellularLocation>
</comment>
<dbReference type="InterPro" id="IPR006043">
    <property type="entry name" value="NCS2"/>
</dbReference>
<feature type="transmembrane region" description="Helical" evidence="7">
    <location>
        <begin position="242"/>
        <end position="262"/>
    </location>
</feature>
<comment type="similarity">
    <text evidence="2">Belongs to the nucleobase:cation symporter-2 (NCS2) (TC 2.A.40) family.</text>
</comment>
<feature type="transmembrane region" description="Helical" evidence="7">
    <location>
        <begin position="147"/>
        <end position="166"/>
    </location>
</feature>
<dbReference type="PANTHER" id="PTHR42810">
    <property type="entry name" value="PURINE PERMEASE C1399.01C-RELATED"/>
    <property type="match status" value="1"/>
</dbReference>
<feature type="transmembrane region" description="Helical" evidence="7">
    <location>
        <begin position="458"/>
        <end position="478"/>
    </location>
</feature>
<feature type="transmembrane region" description="Helical" evidence="7">
    <location>
        <begin position="370"/>
        <end position="391"/>
    </location>
</feature>
<keyword evidence="5 7" id="KW-1133">Transmembrane helix</keyword>
<dbReference type="NCBIfam" id="NF037981">
    <property type="entry name" value="NCS2_1"/>
    <property type="match status" value="1"/>
</dbReference>
<feature type="transmembrane region" description="Helical" evidence="7">
    <location>
        <begin position="216"/>
        <end position="235"/>
    </location>
</feature>
<keyword evidence="6 7" id="KW-0472">Membrane</keyword>
<feature type="transmembrane region" description="Helical" evidence="7">
    <location>
        <begin position="72"/>
        <end position="92"/>
    </location>
</feature>
<accession>G9ZLT0</accession>